<evidence type="ECO:0000313" key="2">
    <source>
        <dbReference type="EMBL" id="WND02487.1"/>
    </source>
</evidence>
<feature type="domain" description="DSBA-like thioredoxin" evidence="1">
    <location>
        <begin position="3"/>
        <end position="202"/>
    </location>
</feature>
<proteinExistence type="predicted"/>
<dbReference type="Gene3D" id="3.40.30.10">
    <property type="entry name" value="Glutaredoxin"/>
    <property type="match status" value="1"/>
</dbReference>
<keyword evidence="3" id="KW-1185">Reference proteome</keyword>
<dbReference type="SUPFAM" id="SSF52833">
    <property type="entry name" value="Thioredoxin-like"/>
    <property type="match status" value="1"/>
</dbReference>
<evidence type="ECO:0000313" key="3">
    <source>
        <dbReference type="Proteomes" id="UP001268683"/>
    </source>
</evidence>
<reference evidence="2" key="1">
    <citation type="submission" date="2023-04" db="EMBL/GenBank/DDBJ databases">
        <title>Complete genome sequence of Temperatibacter marinus.</title>
        <authorList>
            <person name="Rong J.-C."/>
            <person name="Yi M.-L."/>
            <person name="Zhao Q."/>
        </authorList>
    </citation>
    <scope>NUCLEOTIDE SEQUENCE</scope>
    <source>
        <strain evidence="2">NBRC 110045</strain>
    </source>
</reference>
<gene>
    <name evidence="2" type="ORF">QGN29_13115</name>
</gene>
<dbReference type="PANTHER" id="PTHR13887:SF41">
    <property type="entry name" value="THIOREDOXIN SUPERFAMILY PROTEIN"/>
    <property type="match status" value="1"/>
</dbReference>
<dbReference type="RefSeq" id="WP_310798322.1">
    <property type="nucleotide sequence ID" value="NZ_CP123872.1"/>
</dbReference>
<dbReference type="Proteomes" id="UP001268683">
    <property type="component" value="Chromosome"/>
</dbReference>
<organism evidence="2 3">
    <name type="scientific">Temperatibacter marinus</name>
    <dbReference type="NCBI Taxonomy" id="1456591"/>
    <lineage>
        <taxon>Bacteria</taxon>
        <taxon>Pseudomonadati</taxon>
        <taxon>Pseudomonadota</taxon>
        <taxon>Alphaproteobacteria</taxon>
        <taxon>Kordiimonadales</taxon>
        <taxon>Temperatibacteraceae</taxon>
        <taxon>Temperatibacter</taxon>
    </lineage>
</organism>
<dbReference type="CDD" id="cd03024">
    <property type="entry name" value="DsbA_FrnE"/>
    <property type="match status" value="1"/>
</dbReference>
<dbReference type="InterPro" id="IPR036249">
    <property type="entry name" value="Thioredoxin-like_sf"/>
</dbReference>
<dbReference type="AlphaFoldDB" id="A0AA52EH92"/>
<dbReference type="InterPro" id="IPR001853">
    <property type="entry name" value="DSBA-like_thioredoxin_dom"/>
</dbReference>
<name>A0AA52EH92_9PROT</name>
<dbReference type="EMBL" id="CP123872">
    <property type="protein sequence ID" value="WND02487.1"/>
    <property type="molecule type" value="Genomic_DNA"/>
</dbReference>
<sequence length="207" mass="23259">MNIDVIIDVVCPWCYLGKKELDKALEALGREQFNVTYRPYQLSPDSPAEGVDRATYYRRKFGNSPQLQQMRSHLTSRGHELGIHFDFESDCLIGNSMDAHRLIKWSKGAGCQDEVTDAIMKAYFEQCKLVSDKELLTSIAVKSGMDEGIVEKLFANTQDVDMIKKEIDYARSIGVTGVPVYIFDQKLSLVGAEPADKIIQTIQSVQA</sequence>
<protein>
    <submittedName>
        <fullName evidence="2">DsbA family oxidoreductase</fullName>
    </submittedName>
</protein>
<dbReference type="KEGG" id="tmk:QGN29_13115"/>
<accession>A0AA52EH92</accession>
<evidence type="ECO:0000259" key="1">
    <source>
        <dbReference type="Pfam" id="PF01323"/>
    </source>
</evidence>
<dbReference type="PANTHER" id="PTHR13887">
    <property type="entry name" value="GLUTATHIONE S-TRANSFERASE KAPPA"/>
    <property type="match status" value="1"/>
</dbReference>
<dbReference type="GO" id="GO:0016491">
    <property type="term" value="F:oxidoreductase activity"/>
    <property type="evidence" value="ECO:0007669"/>
    <property type="project" value="InterPro"/>
</dbReference>
<dbReference type="Pfam" id="PF01323">
    <property type="entry name" value="DSBA"/>
    <property type="match status" value="1"/>
</dbReference>